<sequence>MIPEHCMRRQAHCRQPLVFLFSVPFVESSDTVLAVQSMRHGHLWASSIRVKRHGNMSVASFASFSSRFSLSDCVFFCLPLDPLPSPLISCLWVLGVCSREDPALGVITISSIARHGRLPARLQRKVSRDGLGEDPDLWVRVVTAIGRVLICLSFHGPFFRFVSGVCCSSHDLGPPGPRATAKLLNGPRGCATEPSRRCSASGSVGEKKWLLATRRMPPSGGQRRTASKAARGGKKKGFGNSTARATRPNQQRGGAHD</sequence>
<reference evidence="2 3" key="1">
    <citation type="journal article" date="2018" name="Front. Microbiol.">
        <title>Genome-Wide Analysis of Corynespora cassiicola Leaf Fall Disease Putative Effectors.</title>
        <authorList>
            <person name="Lopez D."/>
            <person name="Ribeiro S."/>
            <person name="Label P."/>
            <person name="Fumanal B."/>
            <person name="Venisse J.S."/>
            <person name="Kohler A."/>
            <person name="de Oliveira R.R."/>
            <person name="Labutti K."/>
            <person name="Lipzen A."/>
            <person name="Lail K."/>
            <person name="Bauer D."/>
            <person name="Ohm R.A."/>
            <person name="Barry K.W."/>
            <person name="Spatafora J."/>
            <person name="Grigoriev I.V."/>
            <person name="Martin F.M."/>
            <person name="Pujade-Renaud V."/>
        </authorList>
    </citation>
    <scope>NUCLEOTIDE SEQUENCE [LARGE SCALE GENOMIC DNA]</scope>
    <source>
        <strain evidence="2 3">Philippines</strain>
    </source>
</reference>
<proteinExistence type="predicted"/>
<gene>
    <name evidence="2" type="ORF">BS50DRAFT_51907</name>
</gene>
<evidence type="ECO:0000256" key="1">
    <source>
        <dbReference type="SAM" id="MobiDB-lite"/>
    </source>
</evidence>
<dbReference type="EMBL" id="KZ678137">
    <property type="protein sequence ID" value="PSN65130.1"/>
    <property type="molecule type" value="Genomic_DNA"/>
</dbReference>
<keyword evidence="3" id="KW-1185">Reference proteome</keyword>
<evidence type="ECO:0000313" key="2">
    <source>
        <dbReference type="EMBL" id="PSN65130.1"/>
    </source>
</evidence>
<accession>A0A2T2NIA6</accession>
<feature type="compositionally biased region" description="Polar residues" evidence="1">
    <location>
        <begin position="239"/>
        <end position="257"/>
    </location>
</feature>
<organism evidence="2 3">
    <name type="scientific">Corynespora cassiicola Philippines</name>
    <dbReference type="NCBI Taxonomy" id="1448308"/>
    <lineage>
        <taxon>Eukaryota</taxon>
        <taxon>Fungi</taxon>
        <taxon>Dikarya</taxon>
        <taxon>Ascomycota</taxon>
        <taxon>Pezizomycotina</taxon>
        <taxon>Dothideomycetes</taxon>
        <taxon>Pleosporomycetidae</taxon>
        <taxon>Pleosporales</taxon>
        <taxon>Corynesporascaceae</taxon>
        <taxon>Corynespora</taxon>
    </lineage>
</organism>
<protein>
    <submittedName>
        <fullName evidence="2">Uncharacterized protein</fullName>
    </submittedName>
</protein>
<dbReference type="AlphaFoldDB" id="A0A2T2NIA6"/>
<name>A0A2T2NIA6_CORCC</name>
<feature type="region of interest" description="Disordered" evidence="1">
    <location>
        <begin position="192"/>
        <end position="257"/>
    </location>
</feature>
<dbReference type="Proteomes" id="UP000240883">
    <property type="component" value="Unassembled WGS sequence"/>
</dbReference>
<evidence type="ECO:0000313" key="3">
    <source>
        <dbReference type="Proteomes" id="UP000240883"/>
    </source>
</evidence>